<evidence type="ECO:0000259" key="16">
    <source>
        <dbReference type="PROSITE" id="PS50004"/>
    </source>
</evidence>
<dbReference type="InterPro" id="IPR037725">
    <property type="entry name" value="C2F_Ferlin"/>
</dbReference>
<keyword evidence="6 15" id="KW-0812">Transmembrane</keyword>
<evidence type="ECO:0000256" key="7">
    <source>
        <dbReference type="ARBA" id="ARBA00022723"/>
    </source>
</evidence>
<evidence type="ECO:0000313" key="18">
    <source>
        <dbReference type="Proteomes" id="UP000002279"/>
    </source>
</evidence>
<dbReference type="InterPro" id="IPR000008">
    <property type="entry name" value="C2_dom"/>
</dbReference>
<dbReference type="Bgee" id="ENSOANG00000013009">
    <property type="expression patterns" value="Expressed in heart and 8 other cell types or tissues"/>
</dbReference>
<keyword evidence="9" id="KW-0106">Calcium</keyword>
<dbReference type="GO" id="GO:0031902">
    <property type="term" value="C:late endosome membrane"/>
    <property type="evidence" value="ECO:0007669"/>
    <property type="project" value="Ensembl"/>
</dbReference>
<dbReference type="FunFam" id="2.60.40.150:FF:000033">
    <property type="entry name" value="dysferlin isoform X2"/>
    <property type="match status" value="1"/>
</dbReference>
<dbReference type="InterPro" id="IPR037722">
    <property type="entry name" value="C2C_Ferlin"/>
</dbReference>
<feature type="domain" description="C2" evidence="16">
    <location>
        <begin position="392"/>
        <end position="528"/>
    </location>
</feature>
<dbReference type="OMA" id="AYCSVTY"/>
<feature type="domain" description="C2" evidence="16">
    <location>
        <begin position="236"/>
        <end position="353"/>
    </location>
</feature>
<dbReference type="CDD" id="cd04018">
    <property type="entry name" value="C2C_Ferlin"/>
    <property type="match status" value="1"/>
</dbReference>
<feature type="compositionally biased region" description="Basic residues" evidence="14">
    <location>
        <begin position="232"/>
        <end position="241"/>
    </location>
</feature>
<dbReference type="SUPFAM" id="SSF49562">
    <property type="entry name" value="C2 domain (Calcium/lipid-binding domain, CaLB)"/>
    <property type="match status" value="7"/>
</dbReference>
<evidence type="ECO:0000256" key="2">
    <source>
        <dbReference type="ARBA" id="ARBA00004483"/>
    </source>
</evidence>
<keyword evidence="8" id="KW-0677">Repeat</keyword>
<dbReference type="InterPro" id="IPR037726">
    <property type="entry name" value="C2A_Ferlin"/>
</dbReference>
<reference evidence="17 18" key="1">
    <citation type="journal article" date="2008" name="Nature">
        <title>Genome analysis of the platypus reveals unique signatures of evolution.</title>
        <authorList>
            <person name="Warren W.C."/>
            <person name="Hillier L.W."/>
            <person name="Marshall Graves J.A."/>
            <person name="Birney E."/>
            <person name="Ponting C.P."/>
            <person name="Grutzner F."/>
            <person name="Belov K."/>
            <person name="Miller W."/>
            <person name="Clarke L."/>
            <person name="Chinwalla A.T."/>
            <person name="Yang S.P."/>
            <person name="Heger A."/>
            <person name="Locke D.P."/>
            <person name="Miethke P."/>
            <person name="Waters P.D."/>
            <person name="Veyrunes F."/>
            <person name="Fulton L."/>
            <person name="Fulton B."/>
            <person name="Graves T."/>
            <person name="Wallis J."/>
            <person name="Puente X.S."/>
            <person name="Lopez-Otin C."/>
            <person name="Ordonez G.R."/>
            <person name="Eichler E.E."/>
            <person name="Chen L."/>
            <person name="Cheng Z."/>
            <person name="Deakin J.E."/>
            <person name="Alsop A."/>
            <person name="Thompson K."/>
            <person name="Kirby P."/>
            <person name="Papenfuss A.T."/>
            <person name="Wakefield M.J."/>
            <person name="Olender T."/>
            <person name="Lancet D."/>
            <person name="Huttley G.A."/>
            <person name="Smit A.F."/>
            <person name="Pask A."/>
            <person name="Temple-Smith P."/>
            <person name="Batzer M.A."/>
            <person name="Walker J.A."/>
            <person name="Konkel M.K."/>
            <person name="Harris R.S."/>
            <person name="Whittington C.M."/>
            <person name="Wong E.S."/>
            <person name="Gemmell N.J."/>
            <person name="Buschiazzo E."/>
            <person name="Vargas Jentzsch I.M."/>
            <person name="Merkel A."/>
            <person name="Schmitz J."/>
            <person name="Zemann A."/>
            <person name="Churakov G."/>
            <person name="Kriegs J.O."/>
            <person name="Brosius J."/>
            <person name="Murchison E.P."/>
            <person name="Sachidanandam R."/>
            <person name="Smith C."/>
            <person name="Hannon G.J."/>
            <person name="Tsend-Ayush E."/>
            <person name="McMillan D."/>
            <person name="Attenborough R."/>
            <person name="Rens W."/>
            <person name="Ferguson-Smith M."/>
            <person name="Lefevre C.M."/>
            <person name="Sharp J.A."/>
            <person name="Nicholas K.R."/>
            <person name="Ray D.A."/>
            <person name="Kube M."/>
            <person name="Reinhardt R."/>
            <person name="Pringle T.H."/>
            <person name="Taylor J."/>
            <person name="Jones R.C."/>
            <person name="Nixon B."/>
            <person name="Dacheux J.L."/>
            <person name="Niwa H."/>
            <person name="Sekita Y."/>
            <person name="Huang X."/>
            <person name="Stark A."/>
            <person name="Kheradpour P."/>
            <person name="Kellis M."/>
            <person name="Flicek P."/>
            <person name="Chen Y."/>
            <person name="Webber C."/>
            <person name="Hardison R."/>
            <person name="Nelson J."/>
            <person name="Hallsworth-Pepin K."/>
            <person name="Delehaunty K."/>
            <person name="Markovic C."/>
            <person name="Minx P."/>
            <person name="Feng Y."/>
            <person name="Kremitzki C."/>
            <person name="Mitreva M."/>
            <person name="Glasscock J."/>
            <person name="Wylie T."/>
            <person name="Wohldmann P."/>
            <person name="Thiru P."/>
            <person name="Nhan M.N."/>
            <person name="Pohl C.S."/>
            <person name="Smith S.M."/>
            <person name="Hou S."/>
            <person name="Nefedov M."/>
            <person name="de Jong P.J."/>
            <person name="Renfree M.B."/>
            <person name="Mardis E.R."/>
            <person name="Wilson R.K."/>
        </authorList>
    </citation>
    <scope>NUCLEOTIDE SEQUENCE [LARGE SCALE GENOMIC DNA]</scope>
    <source>
        <strain evidence="17 18">Glennie</strain>
    </source>
</reference>
<dbReference type="Ensembl" id="ENSOANT00000075480.1">
    <property type="protein sequence ID" value="ENSOANP00000050704.1"/>
    <property type="gene ID" value="ENSOANG00000013009.4"/>
</dbReference>
<dbReference type="GO" id="GO:0002281">
    <property type="term" value="P:macrophage activation involved in immune response"/>
    <property type="evidence" value="ECO:0007669"/>
    <property type="project" value="Ensembl"/>
</dbReference>
<protein>
    <submittedName>
        <fullName evidence="17">Dysferlin</fullName>
    </submittedName>
</protein>
<dbReference type="FunFam" id="2.60.40.150:FF:000009">
    <property type="entry name" value="dysferlin isoform X2"/>
    <property type="match status" value="1"/>
</dbReference>
<feature type="compositionally biased region" description="Low complexity" evidence="14">
    <location>
        <begin position="1638"/>
        <end position="1652"/>
    </location>
</feature>
<keyword evidence="13" id="KW-0968">Cytoplasmic vesicle</keyword>
<feature type="domain" description="C2" evidence="16">
    <location>
        <begin position="1932"/>
        <end position="2080"/>
    </location>
</feature>
<evidence type="ECO:0000256" key="5">
    <source>
        <dbReference type="ARBA" id="ARBA00022553"/>
    </source>
</evidence>
<feature type="region of interest" description="Disordered" evidence="14">
    <location>
        <begin position="1619"/>
        <end position="1652"/>
    </location>
</feature>
<dbReference type="CDD" id="cd04011">
    <property type="entry name" value="C2B_Ferlin"/>
    <property type="match status" value="1"/>
</dbReference>
<feature type="compositionally biased region" description="Polar residues" evidence="14">
    <location>
        <begin position="1619"/>
        <end position="1629"/>
    </location>
</feature>
<dbReference type="Gene3D" id="2.60.40.150">
    <property type="entry name" value="C2 domain"/>
    <property type="match status" value="6"/>
</dbReference>
<dbReference type="PROSITE" id="PS50004">
    <property type="entry name" value="C2"/>
    <property type="match status" value="7"/>
</dbReference>
<dbReference type="InParanoid" id="A0A6I8P9V6"/>
<name>A0A6I8P9V6_ORNAN</name>
<accession>A0A6I8P9V6</accession>
<evidence type="ECO:0000256" key="12">
    <source>
        <dbReference type="ARBA" id="ARBA00023136"/>
    </source>
</evidence>
<dbReference type="GO" id="GO:0034451">
    <property type="term" value="C:centriolar satellite"/>
    <property type="evidence" value="ECO:0007669"/>
    <property type="project" value="Ensembl"/>
</dbReference>
<evidence type="ECO:0000256" key="4">
    <source>
        <dbReference type="ARBA" id="ARBA00022475"/>
    </source>
</evidence>
<dbReference type="FunFam" id="2.60.40.150:FF:000037">
    <property type="entry name" value="dysferlin isoform X2"/>
    <property type="match status" value="1"/>
</dbReference>
<feature type="region of interest" description="Disordered" evidence="14">
    <location>
        <begin position="162"/>
        <end position="250"/>
    </location>
</feature>
<dbReference type="SMART" id="SM01202">
    <property type="entry name" value="FerI"/>
    <property type="match status" value="1"/>
</dbReference>
<evidence type="ECO:0000256" key="13">
    <source>
        <dbReference type="ARBA" id="ARBA00023329"/>
    </source>
</evidence>
<evidence type="ECO:0000256" key="1">
    <source>
        <dbReference type="ARBA" id="ARBA00004401"/>
    </source>
</evidence>
<dbReference type="Pfam" id="PF08165">
    <property type="entry name" value="FerA"/>
    <property type="match status" value="1"/>
</dbReference>
<dbReference type="InterPro" id="IPR035892">
    <property type="entry name" value="C2_domain_sf"/>
</dbReference>
<proteinExistence type="inferred from homology"/>
<dbReference type="GO" id="GO:0050765">
    <property type="term" value="P:negative regulation of phagocytosis"/>
    <property type="evidence" value="ECO:0007669"/>
    <property type="project" value="Ensembl"/>
</dbReference>
<dbReference type="SMART" id="SM01200">
    <property type="entry name" value="FerA"/>
    <property type="match status" value="1"/>
</dbReference>
<dbReference type="SMART" id="SM01201">
    <property type="entry name" value="FerB"/>
    <property type="match status" value="1"/>
</dbReference>
<evidence type="ECO:0000256" key="10">
    <source>
        <dbReference type="ARBA" id="ARBA00022968"/>
    </source>
</evidence>
<dbReference type="SMART" id="SM00239">
    <property type="entry name" value="C2"/>
    <property type="match status" value="6"/>
</dbReference>
<dbReference type="Proteomes" id="UP000002279">
    <property type="component" value="Chromosome 18"/>
</dbReference>
<evidence type="ECO:0000256" key="11">
    <source>
        <dbReference type="ARBA" id="ARBA00022989"/>
    </source>
</evidence>
<dbReference type="GeneTree" id="ENSGT00940000156187"/>
<dbReference type="CDD" id="cd04037">
    <property type="entry name" value="C2E_Ferlin"/>
    <property type="match status" value="1"/>
</dbReference>
<keyword evidence="7" id="KW-0479">Metal-binding</keyword>
<dbReference type="Pfam" id="PF00168">
    <property type="entry name" value="C2"/>
    <property type="match status" value="8"/>
</dbReference>
<feature type="compositionally biased region" description="Acidic residues" evidence="14">
    <location>
        <begin position="188"/>
        <end position="205"/>
    </location>
</feature>
<feature type="domain" description="C2" evidence="16">
    <location>
        <begin position="1"/>
        <end position="103"/>
    </location>
</feature>
<keyword evidence="4" id="KW-1003">Cell membrane</keyword>
<feature type="domain" description="C2" evidence="16">
    <location>
        <begin position="1322"/>
        <end position="1450"/>
    </location>
</feature>
<keyword evidence="11 15" id="KW-1133">Transmembrane helix</keyword>
<dbReference type="CDD" id="cd08374">
    <property type="entry name" value="C2F_Ferlin"/>
    <property type="match status" value="1"/>
</dbReference>
<dbReference type="GO" id="GO:0030315">
    <property type="term" value="C:T-tubule"/>
    <property type="evidence" value="ECO:0000318"/>
    <property type="project" value="GO_Central"/>
</dbReference>
<dbReference type="FunFam" id="2.60.40.150:FF:000021">
    <property type="entry name" value="dysferlin isoform X2"/>
    <property type="match status" value="1"/>
</dbReference>
<dbReference type="Pfam" id="PF08151">
    <property type="entry name" value="FerI"/>
    <property type="match status" value="1"/>
</dbReference>
<dbReference type="GO" id="GO:0005544">
    <property type="term" value="F:calcium-dependent phospholipid binding"/>
    <property type="evidence" value="ECO:0007669"/>
    <property type="project" value="Ensembl"/>
</dbReference>
<gene>
    <name evidence="17" type="primary">DYSF</name>
</gene>
<dbReference type="SMART" id="SM00694">
    <property type="entry name" value="DysFC"/>
    <property type="match status" value="2"/>
</dbReference>
<feature type="transmembrane region" description="Helical" evidence="15">
    <location>
        <begin position="2183"/>
        <end position="2204"/>
    </location>
</feature>
<dbReference type="SMART" id="SM00693">
    <property type="entry name" value="DysFN"/>
    <property type="match status" value="2"/>
</dbReference>
<evidence type="ECO:0000256" key="9">
    <source>
        <dbReference type="ARBA" id="ARBA00022837"/>
    </source>
</evidence>
<evidence type="ECO:0000256" key="3">
    <source>
        <dbReference type="ARBA" id="ARBA00007561"/>
    </source>
</evidence>
<comment type="subcellular location">
    <subcellularLocation>
        <location evidence="1">Cell membrane</location>
        <topology evidence="1">Single-pass type II membrane protein</topology>
    </subcellularLocation>
    <subcellularLocation>
        <location evidence="2">Cytoplasmic vesicle membrane</location>
        <topology evidence="2">Single-pass type II membrane protein</topology>
    </subcellularLocation>
</comment>
<dbReference type="PANTHER" id="PTHR12546:SF44">
    <property type="entry name" value="DYSFERLIN"/>
    <property type="match status" value="1"/>
</dbReference>
<dbReference type="GO" id="GO:0002280">
    <property type="term" value="P:monocyte activation involved in immune response"/>
    <property type="evidence" value="ECO:0007669"/>
    <property type="project" value="Ensembl"/>
</dbReference>
<feature type="domain" description="C2" evidence="16">
    <location>
        <begin position="1698"/>
        <end position="1816"/>
    </location>
</feature>
<dbReference type="InterPro" id="IPR037721">
    <property type="entry name" value="Ferlin"/>
</dbReference>
<feature type="domain" description="C2" evidence="16">
    <location>
        <begin position="1158"/>
        <end position="1284"/>
    </location>
</feature>
<dbReference type="GO" id="GO:0005509">
    <property type="term" value="F:calcium ion binding"/>
    <property type="evidence" value="ECO:0007669"/>
    <property type="project" value="Ensembl"/>
</dbReference>
<dbReference type="GO" id="GO:0030139">
    <property type="term" value="C:endocytic vesicle"/>
    <property type="evidence" value="ECO:0007669"/>
    <property type="project" value="Ensembl"/>
</dbReference>
<dbReference type="InterPro" id="IPR037724">
    <property type="entry name" value="C2E_Ferlin"/>
</dbReference>
<feature type="compositionally biased region" description="Pro residues" evidence="14">
    <location>
        <begin position="221"/>
        <end position="231"/>
    </location>
</feature>
<dbReference type="Pfam" id="PF08150">
    <property type="entry name" value="FerB"/>
    <property type="match status" value="1"/>
</dbReference>
<keyword evidence="18" id="KW-1185">Reference proteome</keyword>
<dbReference type="PANTHER" id="PTHR12546">
    <property type="entry name" value="FER-1-LIKE"/>
    <property type="match status" value="1"/>
</dbReference>
<dbReference type="GO" id="GO:0031410">
    <property type="term" value="C:cytoplasmic vesicle"/>
    <property type="evidence" value="ECO:0000318"/>
    <property type="project" value="GO_Central"/>
</dbReference>
<keyword evidence="10" id="KW-0735">Signal-anchor</keyword>
<reference evidence="17" key="3">
    <citation type="submission" date="2025-09" db="UniProtKB">
        <authorList>
            <consortium name="Ensembl"/>
        </authorList>
    </citation>
    <scope>IDENTIFICATION</scope>
    <source>
        <strain evidence="17">Glennie</strain>
    </source>
</reference>
<keyword evidence="12 15" id="KW-0472">Membrane</keyword>
<keyword evidence="5" id="KW-0597">Phosphoprotein</keyword>
<dbReference type="InterPro" id="IPR012561">
    <property type="entry name" value="Ferlin_B-domain"/>
</dbReference>
<dbReference type="Pfam" id="PF16165">
    <property type="entry name" value="Ferlin_C"/>
    <property type="match status" value="1"/>
</dbReference>
<dbReference type="InterPro" id="IPR055072">
    <property type="entry name" value="Ferlin_DSRM"/>
</dbReference>
<dbReference type="CDD" id="cd04017">
    <property type="entry name" value="C2D_Ferlin"/>
    <property type="match status" value="1"/>
</dbReference>
<dbReference type="InterPro" id="IPR032362">
    <property type="entry name" value="Ferlin_C"/>
</dbReference>
<dbReference type="GO" id="GO:0033292">
    <property type="term" value="P:T-tubule organization"/>
    <property type="evidence" value="ECO:0000318"/>
    <property type="project" value="GO_Central"/>
</dbReference>
<evidence type="ECO:0000313" key="17">
    <source>
        <dbReference type="Ensembl" id="ENSOANP00000050704.1"/>
    </source>
</evidence>
<dbReference type="InterPro" id="IPR037720">
    <property type="entry name" value="C2B_Ferlin"/>
</dbReference>
<feature type="compositionally biased region" description="Basic and acidic residues" evidence="14">
    <location>
        <begin position="2133"/>
        <end position="2146"/>
    </location>
</feature>
<comment type="similarity">
    <text evidence="3">Belongs to the ferlin family.</text>
</comment>
<dbReference type="GO" id="GO:0001778">
    <property type="term" value="P:plasma membrane repair"/>
    <property type="evidence" value="ECO:0000318"/>
    <property type="project" value="GO_Central"/>
</dbReference>
<reference evidence="17" key="2">
    <citation type="submission" date="2025-08" db="UniProtKB">
        <authorList>
            <consortium name="Ensembl"/>
        </authorList>
    </citation>
    <scope>IDENTIFICATION</scope>
    <source>
        <strain evidence="17">Glennie</strain>
    </source>
</reference>
<evidence type="ECO:0000256" key="15">
    <source>
        <dbReference type="SAM" id="Phobius"/>
    </source>
</evidence>
<dbReference type="FunCoup" id="A0A6I8P9V6">
    <property type="interactions" value="277"/>
</dbReference>
<dbReference type="FunFam" id="2.60.40.150:FF:000026">
    <property type="entry name" value="dysferlin isoform X2"/>
    <property type="match status" value="1"/>
</dbReference>
<evidence type="ECO:0000256" key="6">
    <source>
        <dbReference type="ARBA" id="ARBA00022692"/>
    </source>
</evidence>
<dbReference type="CDD" id="cd08373">
    <property type="entry name" value="C2A_Ferlin"/>
    <property type="match status" value="1"/>
</dbReference>
<dbReference type="InterPro" id="IPR037723">
    <property type="entry name" value="C2D_Ferlin"/>
</dbReference>
<dbReference type="InterPro" id="IPR012968">
    <property type="entry name" value="FerIin_dom"/>
</dbReference>
<feature type="compositionally biased region" description="Low complexity" evidence="14">
    <location>
        <begin position="206"/>
        <end position="220"/>
    </location>
</feature>
<feature type="region of interest" description="Disordered" evidence="14">
    <location>
        <begin position="2133"/>
        <end position="2154"/>
    </location>
</feature>
<dbReference type="GO" id="GO:0061025">
    <property type="term" value="P:membrane fusion"/>
    <property type="evidence" value="ECO:0000318"/>
    <property type="project" value="GO_Central"/>
</dbReference>
<feature type="compositionally biased region" description="Polar residues" evidence="14">
    <location>
        <begin position="165"/>
        <end position="177"/>
    </location>
</feature>
<sequence>MLCCLLQRAGSLPSVEKKGRRSDPVASLSFRGVKKRTKVIKNNLNPVWNEGFEWDLKGIPLDLSSELHVVVKDHETVGRNRFLGEARVGLRDVLSSPSLSASYNAPLLDAQKQHTGAFLVLQVSYTPPPGAAPPFLPSVPPDPSSSLTELDTVAGAGYPREETWSLLSDSTVDTRCSGTKGPPHPDTGGEEDPEDQGLSGDEAELPPDGAGPARPGLPAAPRKPPGPGPHHPGPRRKRSPPKKLLSDKPQDFQIRVRVIEGRQLPGASIRPVVKVTAAGKTKRTRICKGNSPFFDETLFFNVFESPVELFEDPIFITVVDSCSLRKDALIGEFRMDIGAVYREPRHAHLRKWLLLSDPDDPSSGARGYLKVSLLVLGPGDEAPLERRDPWEDKEDVEGNLLRPTGMSLRGAHFCLKIYRAEDLPQMDDAVMDNVKQVFGFDSNKKNLVDPFVEVSFAGKTLCSKILEKTANPQWNQSITLPAMFPSMCDRMRIRVIDWDRLSHNDVIGTSFLCMSEVSTPGGEITADDGLGFLPTFGPCYVNLYGSPREFTGFPDPYEELNTGKGEGVSYRGRMLLALETKLVDCPEQRLEPIHSDDILRVEKYLRRRKYSLFASFYSATMLHNVDAAVQFEVSIGNYGNKFDNTCLPLASTTQYSRAVFDGCHYYYLPWGNVKPVVVLSSYWEDISHRTDTQNVLDHIVCRLEASLEQVHLAVKTQLPAEELDALATQLIDEVLADCSQPLVAVQDKPSATQLDHHRYRTRRRRLDHIAQEALQLRQELDSEPQGLQRLLDRAEDWLLHLRALVEEPQGSLPDVVIWLLQGDQRLAYHRVPAHRLLYSRAGSRYCGRDCGKLQTLYMKYPMEGTANSKVPAQVRVQLWLGLSVDEKEFNKFAEGKLSVFAETYENQTKLALVGNWGTTGLTYPKFTDVTGRIKLPKDSFRPSAGWAWSGDWFICPEKTLLHDADAGHLNFVEEVFENQTRLPGGQWIHMSEAYTDVNGERVLPKDDIECPPGWQWEDEEWSTDLNRAVDEQGWEYGVTVPPDRRPKHWVPAEKMYHVNRRRRWVRLRRRSPDQMEAVRKPLQEELEGEGWEYASLFGWKFHLKPRKTDAFRRRRWRRRMEPLERTGAAAVFALEGALGGVVDDRSDDSKSVSTLSFGVNRPTISCIFDCGNRYHLRCYMYQARDLIAMDKDSFSDPYAIVSFLHQSQKTVVAKNTLNPTWDQTLIFYEIEIFGDPRNVAELPPDIVVELYDHDTYGADEFMGRCICRPSLERSPRLAWYPVTKKNKPAGDLLAAFELIQREKPALHHVPGFEAGDSDLPYPPPQREPNVYMVPQGIKPVLQRTAIEILAWGLRNLKSYQMASVTSPSLVVECGGQAVQSCVIKNVKKNPNFSICLLFMEVRLPKEELYCPPIVIKVIDNRQFGRRPVVGQCTVWSLEPFLCDPSREDVSSSGRAPDEVSLTPRDEVLIDIDDKEPLLPVQEEEFIDWWSKFYASVGETEKCGLYLEKDFDTLQVGGARGLTRTDSRDPATEASPFPDLPHLLAASQSPQQGVQEAREVFPLVVGLLPNLYRSSGPQLCPPHAPRRSCRSCPPPLPTAPPPLTPHPGGRCTTQSWRTWTGSRASPTSARPSGCSAARPRSWGTTSPSSGSSRWARVVGGDEWGLGPGAPGEQLHHPTRRTCPQGLFKIYPLPEDPGVPPPPRQFRQLAAQDPQECLVRVYVIRAFGLQPKDPNGKCDPYIKITVGKKSISDQDDYIPCTLEPVFGKMYELTCTLPLDKDLRVALYDYDLLSKDEKIGETVIDLENRFLSKFGARCGLPQTYCTSGPNQWRDQLRPSQLLHTFCQHRRIRPPTFGTDRVVFRDREFTLAELEAGRVPNPHLGPVGERLALSVLRKQGLVPEHVESRSLYSPLQPDIEQGKLQMWVDVFPKSLGPPGPPFNITPRRAKRFFLRCVVWNAKDVILDDLSITGEKMSDIYVRGWMPGFEEHKQKTDVHYRSLGGEGNFNWRFVFPFDYLPAERVCAISKKERFWSLDKTESKVPAQVVFQIWDNDKFSFDDYLGAIQLDLNRMPQPAKTAEKCSLDQLDDTFHPERFVSLFEQKSVKGWWPCAAEQDVKKTLAGKLEMTLEILSEPEHEERPAGLGRDEPNLNPKLQEPKRPDTSFLWFTSPYKTLRFILWRRFRCAFILALVLLILLLFLGIFVYAFPNYAAMKLVKPFS</sequence>
<organism evidence="17 18">
    <name type="scientific">Ornithorhynchus anatinus</name>
    <name type="common">Duckbill platypus</name>
    <dbReference type="NCBI Taxonomy" id="9258"/>
    <lineage>
        <taxon>Eukaryota</taxon>
        <taxon>Metazoa</taxon>
        <taxon>Chordata</taxon>
        <taxon>Craniata</taxon>
        <taxon>Vertebrata</taxon>
        <taxon>Euteleostomi</taxon>
        <taxon>Mammalia</taxon>
        <taxon>Monotremata</taxon>
        <taxon>Ornithorhynchidae</taxon>
        <taxon>Ornithorhynchus</taxon>
    </lineage>
</organism>
<dbReference type="GO" id="GO:0005769">
    <property type="term" value="C:early endosome"/>
    <property type="evidence" value="ECO:0007669"/>
    <property type="project" value="Ensembl"/>
</dbReference>
<dbReference type="InterPro" id="IPR006614">
    <property type="entry name" value="Peroxin/Ferlin"/>
</dbReference>
<evidence type="ECO:0000256" key="14">
    <source>
        <dbReference type="SAM" id="MobiDB-lite"/>
    </source>
</evidence>
<dbReference type="Pfam" id="PF22901">
    <property type="entry name" value="dsrm_Ferlin"/>
    <property type="match status" value="1"/>
</dbReference>
<evidence type="ECO:0000256" key="8">
    <source>
        <dbReference type="ARBA" id="ARBA00022737"/>
    </source>
</evidence>
<dbReference type="InterPro" id="IPR012560">
    <property type="entry name" value="Ferlin_A-domain"/>
</dbReference>